<dbReference type="Proteomes" id="UP000001056">
    <property type="component" value="Unassembled WGS sequence"/>
</dbReference>
<dbReference type="EMBL" id="CH408032">
    <property type="protein sequence ID" value="EAQ87207.1"/>
    <property type="molecule type" value="Genomic_DNA"/>
</dbReference>
<dbReference type="RefSeq" id="XP_001223040.1">
    <property type="nucleotide sequence ID" value="XM_001223039.1"/>
</dbReference>
<protein>
    <submittedName>
        <fullName evidence="2">Uncharacterized protein</fullName>
    </submittedName>
</protein>
<reference evidence="3" key="1">
    <citation type="journal article" date="2015" name="Genome Announc.">
        <title>Draft genome sequence of the cellulolytic fungus Chaetomium globosum.</title>
        <authorList>
            <person name="Cuomo C.A."/>
            <person name="Untereiner W.A."/>
            <person name="Ma L.-J."/>
            <person name="Grabherr M."/>
            <person name="Birren B.W."/>
        </authorList>
    </citation>
    <scope>NUCLEOTIDE SEQUENCE [LARGE SCALE GENOMIC DNA]</scope>
    <source>
        <strain evidence="3">ATCC 6205 / CBS 148.51 / DSM 1962 / NBRC 6347 / NRRL 1970</strain>
    </source>
</reference>
<accession>Q2H320</accession>
<dbReference type="InParanoid" id="Q2H320"/>
<sequence length="201" mass="22434">MVQKSENGKATGDKLRDTPCFYHLSHHKSSVADEVVGPPHMQAPWSLNEDDESFWSPGRVYTSILLVNYREVLLVDCGAVLAPPRCRMRERLSAWRPSQKNPAKPWEVPAVGTAVKQRDRSFNSPLWLEGRNPQFSRRTDRVCTTCASFWIRGRALACLVGTSIPEKCGRQHGLGRDKQFHGAPEVPPLPIPDHGNALEGG</sequence>
<dbReference type="AlphaFoldDB" id="Q2H320"/>
<dbReference type="OrthoDB" id="10345555at2759"/>
<evidence type="ECO:0000313" key="2">
    <source>
        <dbReference type="EMBL" id="EAQ87207.1"/>
    </source>
</evidence>
<dbReference type="GeneID" id="4392504"/>
<evidence type="ECO:0000256" key="1">
    <source>
        <dbReference type="SAM" id="MobiDB-lite"/>
    </source>
</evidence>
<name>Q2H320_CHAGB</name>
<gene>
    <name evidence="2" type="ORF">CHGG_03826</name>
</gene>
<dbReference type="HOGENOM" id="CLU_1360272_0_0_1"/>
<feature type="region of interest" description="Disordered" evidence="1">
    <location>
        <begin position="171"/>
        <end position="201"/>
    </location>
</feature>
<organism evidence="2 3">
    <name type="scientific">Chaetomium globosum (strain ATCC 6205 / CBS 148.51 / DSM 1962 / NBRC 6347 / NRRL 1970)</name>
    <name type="common">Soil fungus</name>
    <dbReference type="NCBI Taxonomy" id="306901"/>
    <lineage>
        <taxon>Eukaryota</taxon>
        <taxon>Fungi</taxon>
        <taxon>Dikarya</taxon>
        <taxon>Ascomycota</taxon>
        <taxon>Pezizomycotina</taxon>
        <taxon>Sordariomycetes</taxon>
        <taxon>Sordariomycetidae</taxon>
        <taxon>Sordariales</taxon>
        <taxon>Chaetomiaceae</taxon>
        <taxon>Chaetomium</taxon>
    </lineage>
</organism>
<evidence type="ECO:0000313" key="3">
    <source>
        <dbReference type="Proteomes" id="UP000001056"/>
    </source>
</evidence>
<keyword evidence="3" id="KW-1185">Reference proteome</keyword>
<proteinExistence type="predicted"/>
<dbReference type="VEuPathDB" id="FungiDB:CHGG_03826"/>